<keyword evidence="9" id="KW-0533">Nickel</keyword>
<reference evidence="13 14" key="1">
    <citation type="submission" date="2017-07" db="EMBL/GenBank/DDBJ databases">
        <title>Isolation and whole genome analysis of endospore-forming bacteria from heroin.</title>
        <authorList>
            <person name="Kalinowski J."/>
            <person name="Ahrens B."/>
            <person name="Al-Dilaimi A."/>
            <person name="Winkler A."/>
            <person name="Wibberg D."/>
            <person name="Schleenbecker U."/>
            <person name="Ruckert C."/>
            <person name="Wolfel R."/>
            <person name="Grass G."/>
        </authorList>
    </citation>
    <scope>NUCLEOTIDE SEQUENCE [LARGE SCALE GENOMIC DNA]</scope>
    <source>
        <strain evidence="13 14">7521-2</strain>
    </source>
</reference>
<keyword evidence="9" id="KW-0408">Iron</keyword>
<comment type="similarity">
    <text evidence="1 11">Belongs to the glycosyl hydrolase 4 family.</text>
</comment>
<dbReference type="Gene3D" id="3.90.110.10">
    <property type="entry name" value="Lactate dehydrogenase/glycoside hydrolase, family 4, C-terminal"/>
    <property type="match status" value="1"/>
</dbReference>
<dbReference type="InterPro" id="IPR015955">
    <property type="entry name" value="Lactate_DH/Glyco_Ohase_4_C"/>
</dbReference>
<keyword evidence="3 11" id="KW-0378">Hydrolase</keyword>
<comment type="caution">
    <text evidence="13">The sequence shown here is derived from an EMBL/GenBank/DDBJ whole genome shotgun (WGS) entry which is preliminary data.</text>
</comment>
<dbReference type="GO" id="GO:0016616">
    <property type="term" value="F:oxidoreductase activity, acting on the CH-OH group of donors, NAD or NADP as acceptor"/>
    <property type="evidence" value="ECO:0007669"/>
    <property type="project" value="InterPro"/>
</dbReference>
<dbReference type="PANTHER" id="PTHR32092">
    <property type="entry name" value="6-PHOSPHO-BETA-GLUCOSIDASE-RELATED"/>
    <property type="match status" value="1"/>
</dbReference>
<feature type="binding site" evidence="8">
    <location>
        <position position="284"/>
    </location>
    <ligand>
        <name>substrate</name>
    </ligand>
</feature>
<keyword evidence="5 9" id="KW-0464">Manganese</keyword>
<evidence type="ECO:0000256" key="6">
    <source>
        <dbReference type="ARBA" id="ARBA00023295"/>
    </source>
</evidence>
<gene>
    <name evidence="13" type="ORF">CHH57_08765</name>
</gene>
<evidence type="ECO:0000313" key="14">
    <source>
        <dbReference type="Proteomes" id="UP000216961"/>
    </source>
</evidence>
<feature type="active site" description="Proton donor" evidence="7">
    <location>
        <position position="170"/>
    </location>
</feature>
<dbReference type="InterPro" id="IPR019802">
    <property type="entry name" value="GlycHydrolase_4_CS"/>
</dbReference>
<dbReference type="RefSeq" id="WP_095329878.1">
    <property type="nucleotide sequence ID" value="NZ_CP026033.1"/>
</dbReference>
<dbReference type="Pfam" id="PF11975">
    <property type="entry name" value="Glyco_hydro_4C"/>
    <property type="match status" value="1"/>
</dbReference>
<dbReference type="PANTHER" id="PTHR32092:SF14">
    <property type="entry name" value="MALTOSE-6'-PHOSPHATE GLUCOSIDASE"/>
    <property type="match status" value="1"/>
</dbReference>
<dbReference type="Proteomes" id="UP000216961">
    <property type="component" value="Unassembled WGS sequence"/>
</dbReference>
<evidence type="ECO:0000256" key="2">
    <source>
        <dbReference type="ARBA" id="ARBA00022723"/>
    </source>
</evidence>
<evidence type="ECO:0000256" key="1">
    <source>
        <dbReference type="ARBA" id="ARBA00010141"/>
    </source>
</evidence>
<evidence type="ECO:0000313" key="13">
    <source>
        <dbReference type="EMBL" id="PAD83623.1"/>
    </source>
</evidence>
<dbReference type="GO" id="GO:0005975">
    <property type="term" value="P:carbohydrate metabolic process"/>
    <property type="evidence" value="ECO:0007669"/>
    <property type="project" value="InterPro"/>
</dbReference>
<evidence type="ECO:0000256" key="3">
    <source>
        <dbReference type="ARBA" id="ARBA00022801"/>
    </source>
</evidence>
<keyword evidence="2 9" id="KW-0479">Metal-binding</keyword>
<dbReference type="EMBL" id="NPBQ01000052">
    <property type="protein sequence ID" value="PAD83623.1"/>
    <property type="molecule type" value="Genomic_DNA"/>
</dbReference>
<feature type="binding site" evidence="8">
    <location>
        <position position="93"/>
    </location>
    <ligand>
        <name>substrate</name>
    </ligand>
</feature>
<dbReference type="SUPFAM" id="SSF56327">
    <property type="entry name" value="LDH C-terminal domain-like"/>
    <property type="match status" value="1"/>
</dbReference>
<protein>
    <submittedName>
        <fullName evidence="13">6-phospho-alpha-glucosidase</fullName>
    </submittedName>
</protein>
<dbReference type="Pfam" id="PF02056">
    <property type="entry name" value="Glyco_hydro_4"/>
    <property type="match status" value="1"/>
</dbReference>
<proteinExistence type="inferred from homology"/>
<dbReference type="GO" id="GO:0046872">
    <property type="term" value="F:metal ion binding"/>
    <property type="evidence" value="ECO:0007669"/>
    <property type="project" value="UniProtKB-KW"/>
</dbReference>
<dbReference type="PRINTS" id="PR00732">
    <property type="entry name" value="GLHYDRLASE4"/>
</dbReference>
<dbReference type="InterPro" id="IPR001088">
    <property type="entry name" value="Glyco_hydro_4"/>
</dbReference>
<evidence type="ECO:0000256" key="4">
    <source>
        <dbReference type="ARBA" id="ARBA00023027"/>
    </source>
</evidence>
<feature type="domain" description="Glycosyl hydrolase family 4 C-terminal" evidence="12">
    <location>
        <begin position="195"/>
        <end position="416"/>
    </location>
</feature>
<dbReference type="InterPro" id="IPR022616">
    <property type="entry name" value="Glyco_hydro_4_C"/>
</dbReference>
<dbReference type="PROSITE" id="PS01324">
    <property type="entry name" value="GLYCOSYL_HYDROL_F4"/>
    <property type="match status" value="1"/>
</dbReference>
<keyword evidence="4 11" id="KW-0520">NAD</keyword>
<dbReference type="SUPFAM" id="SSF51735">
    <property type="entry name" value="NAD(P)-binding Rossmann-fold domains"/>
    <property type="match status" value="1"/>
</dbReference>
<comment type="cofactor">
    <cofactor evidence="11">
        <name>NAD(+)</name>
        <dbReference type="ChEBI" id="CHEBI:57540"/>
    </cofactor>
    <text evidence="11">Binds 1 NAD(+) per subunit.</text>
</comment>
<evidence type="ECO:0000256" key="5">
    <source>
        <dbReference type="ARBA" id="ARBA00023211"/>
    </source>
</evidence>
<dbReference type="InterPro" id="IPR036291">
    <property type="entry name" value="NAD(P)-bd_dom_sf"/>
</dbReference>
<sequence length="441" mass="50307">MKKFSITVAGGGSTFTPGIILMLLENLDKFPIRQINFYDNDKERQQQIADACEIIIKEKDPEITFLATTEPEEAFVDIDFVMAHIRVGKYAMREKDEKIPLKYGVVGQETCGPGGIAYGMRSIGGVLEILDYMEKYSPNAWMLNYSNPAAIVAEATRKLRPNSKILNICDMPIGIENLMAKILGLPSRKDMTIRYYGLNHFGWWTDIRDKEGNDLMPKLKEHVKDYGYDLAKNEGQHADESWQSTFRKAKDVYAVDPDTLPNTYLKYYFYPQDEVEHTDPNYTRANQVMDGREKFIFSQCNRIAELGSTEGSELEIDEHASYIVDLARAIAYDTQERMLLIVENNGAIQNFDPTAMVEVPCIVGVNGPEPLVQGTIPRFQKGLMEQQVAVEKLVVEAWEEHSYQKLWQAITLSRTVPNARVAKQILDDLMEANKEYWPELN</sequence>
<accession>A0AA91TSS1</accession>
<dbReference type="CDD" id="cd05298">
    <property type="entry name" value="GH4_GlvA_pagL_like"/>
    <property type="match status" value="1"/>
</dbReference>
<evidence type="ECO:0000256" key="11">
    <source>
        <dbReference type="RuleBase" id="RU361152"/>
    </source>
</evidence>
<dbReference type="Gene3D" id="3.40.50.720">
    <property type="entry name" value="NAD(P)-binding Rossmann-like Domain"/>
    <property type="match status" value="1"/>
</dbReference>
<name>A0AA91TSS1_NIACI</name>
<feature type="binding site" evidence="8">
    <location>
        <position position="147"/>
    </location>
    <ligand>
        <name>substrate</name>
    </ligand>
</feature>
<keyword evidence="9" id="KW-0170">Cobalt</keyword>
<feature type="binding site" evidence="9">
    <location>
        <position position="169"/>
    </location>
    <ligand>
        <name>Mn(2+)</name>
        <dbReference type="ChEBI" id="CHEBI:29035"/>
    </ligand>
</feature>
<evidence type="ECO:0000259" key="12">
    <source>
        <dbReference type="Pfam" id="PF11975"/>
    </source>
</evidence>
<organism evidence="13 14">
    <name type="scientific">Niallia circulans</name>
    <name type="common">Bacillus circulans</name>
    <dbReference type="NCBI Taxonomy" id="1397"/>
    <lineage>
        <taxon>Bacteria</taxon>
        <taxon>Bacillati</taxon>
        <taxon>Bacillota</taxon>
        <taxon>Bacilli</taxon>
        <taxon>Bacillales</taxon>
        <taxon>Bacillaceae</taxon>
        <taxon>Niallia</taxon>
    </lineage>
</organism>
<evidence type="ECO:0000256" key="7">
    <source>
        <dbReference type="PIRSR" id="PIRSR601088-1"/>
    </source>
</evidence>
<feature type="binding site" evidence="9">
    <location>
        <position position="200"/>
    </location>
    <ligand>
        <name>Mn(2+)</name>
        <dbReference type="ChEBI" id="CHEBI:29035"/>
    </ligand>
</feature>
<evidence type="ECO:0000256" key="8">
    <source>
        <dbReference type="PIRSR" id="PIRSR601088-2"/>
    </source>
</evidence>
<evidence type="ECO:0000256" key="9">
    <source>
        <dbReference type="PIRSR" id="PIRSR601088-3"/>
    </source>
</evidence>
<dbReference type="AlphaFoldDB" id="A0AA91TSS1"/>
<evidence type="ECO:0000256" key="10">
    <source>
        <dbReference type="PIRSR" id="PIRSR601088-4"/>
    </source>
</evidence>
<feature type="active site" description="Proton acceptor" evidence="7">
    <location>
        <position position="264"/>
    </location>
</feature>
<keyword evidence="6 11" id="KW-0326">Glycosidase</keyword>
<dbReference type="GO" id="GO:0004553">
    <property type="term" value="F:hydrolase activity, hydrolyzing O-glycosyl compounds"/>
    <property type="evidence" value="ECO:0007669"/>
    <property type="project" value="InterPro"/>
</dbReference>
<feature type="site" description="Increases basicity of active site Tyr" evidence="10">
    <location>
        <position position="109"/>
    </location>
</feature>